<dbReference type="SUPFAM" id="SSF53597">
    <property type="entry name" value="Dihydrofolate reductase-like"/>
    <property type="match status" value="1"/>
</dbReference>
<feature type="binding site" evidence="17">
    <location>
        <position position="227"/>
    </location>
    <ligand>
        <name>NADP(+)</name>
        <dbReference type="ChEBI" id="CHEBI:58349"/>
    </ligand>
</feature>
<dbReference type="GO" id="GO:0008835">
    <property type="term" value="F:diaminohydroxyphosphoribosylaminopyrimidine deaminase activity"/>
    <property type="evidence" value="ECO:0007669"/>
    <property type="project" value="UniProtKB-EC"/>
</dbReference>
<evidence type="ECO:0000313" key="20">
    <source>
        <dbReference type="EMBL" id="MQL53590.1"/>
    </source>
</evidence>
<dbReference type="InterPro" id="IPR004794">
    <property type="entry name" value="Eubact_RibD"/>
</dbReference>
<dbReference type="EMBL" id="WHYR01000056">
    <property type="protein sequence ID" value="MQL53590.1"/>
    <property type="molecule type" value="Genomic_DNA"/>
</dbReference>
<feature type="binding site" evidence="17">
    <location>
        <position position="299"/>
    </location>
    <ligand>
        <name>substrate</name>
    </ligand>
</feature>
<dbReference type="PANTHER" id="PTHR38011:SF7">
    <property type="entry name" value="2,5-DIAMINO-6-RIBOSYLAMINO-4(3H)-PYRIMIDINONE 5'-PHOSPHATE REDUCTASE"/>
    <property type="match status" value="1"/>
</dbReference>
<evidence type="ECO:0000256" key="5">
    <source>
        <dbReference type="ARBA" id="ARBA00007417"/>
    </source>
</evidence>
<feature type="domain" description="CMP/dCMP-type deaminase" evidence="19">
    <location>
        <begin position="5"/>
        <end position="127"/>
    </location>
</feature>
<feature type="binding site" evidence="17">
    <location>
        <position position="211"/>
    </location>
    <ligand>
        <name>substrate</name>
    </ligand>
</feature>
<evidence type="ECO:0000256" key="11">
    <source>
        <dbReference type="ARBA" id="ARBA00023002"/>
    </source>
</evidence>
<evidence type="ECO:0000259" key="19">
    <source>
        <dbReference type="PROSITE" id="PS51747"/>
    </source>
</evidence>
<dbReference type="InterPro" id="IPR002125">
    <property type="entry name" value="CMP_dCMP_dom"/>
</dbReference>
<comment type="catalytic activity">
    <reaction evidence="14 15">
        <text>2,5-diamino-6-hydroxy-4-(5-phosphoribosylamino)-pyrimidine + H2O + H(+) = 5-amino-6-(5-phospho-D-ribosylamino)uracil + NH4(+)</text>
        <dbReference type="Rhea" id="RHEA:21868"/>
        <dbReference type="ChEBI" id="CHEBI:15377"/>
        <dbReference type="ChEBI" id="CHEBI:15378"/>
        <dbReference type="ChEBI" id="CHEBI:28938"/>
        <dbReference type="ChEBI" id="CHEBI:58453"/>
        <dbReference type="ChEBI" id="CHEBI:58614"/>
        <dbReference type="EC" id="3.5.4.26"/>
    </reaction>
</comment>
<evidence type="ECO:0000256" key="18">
    <source>
        <dbReference type="PIRSR" id="PIRSR006769-3"/>
    </source>
</evidence>
<feature type="binding site" evidence="17">
    <location>
        <begin position="301"/>
        <end position="307"/>
    </location>
    <ligand>
        <name>NADP(+)</name>
        <dbReference type="ChEBI" id="CHEBI:58349"/>
    </ligand>
</feature>
<evidence type="ECO:0000256" key="10">
    <source>
        <dbReference type="ARBA" id="ARBA00022857"/>
    </source>
</evidence>
<evidence type="ECO:0000256" key="7">
    <source>
        <dbReference type="ARBA" id="ARBA00022723"/>
    </source>
</evidence>
<feature type="active site" description="Proton donor" evidence="16">
    <location>
        <position position="56"/>
    </location>
</feature>
<evidence type="ECO:0000256" key="4">
    <source>
        <dbReference type="ARBA" id="ARBA00005259"/>
    </source>
</evidence>
<evidence type="ECO:0000256" key="17">
    <source>
        <dbReference type="PIRSR" id="PIRSR006769-2"/>
    </source>
</evidence>
<dbReference type="InterPro" id="IPR002734">
    <property type="entry name" value="RibDG_C"/>
</dbReference>
<dbReference type="Gene3D" id="3.40.140.10">
    <property type="entry name" value="Cytidine Deaminase, domain 2"/>
    <property type="match status" value="1"/>
</dbReference>
<keyword evidence="10 15" id="KW-0521">NADP</keyword>
<feature type="binding site" evidence="18">
    <location>
        <position position="79"/>
    </location>
    <ligand>
        <name>Zn(2+)</name>
        <dbReference type="ChEBI" id="CHEBI:29105"/>
        <note>catalytic</note>
    </ligand>
</feature>
<comment type="pathway">
    <text evidence="3 15">Cofactor biosynthesis; riboflavin biosynthesis; 5-amino-6-(D-ribitylamino)uracil from GTP: step 3/4.</text>
</comment>
<dbReference type="GO" id="GO:0050661">
    <property type="term" value="F:NADP binding"/>
    <property type="evidence" value="ECO:0007669"/>
    <property type="project" value="InterPro"/>
</dbReference>
<evidence type="ECO:0000313" key="21">
    <source>
        <dbReference type="Proteomes" id="UP000441717"/>
    </source>
</evidence>
<evidence type="ECO:0000256" key="15">
    <source>
        <dbReference type="PIRNR" id="PIRNR006769"/>
    </source>
</evidence>
<comment type="catalytic activity">
    <reaction evidence="13 15">
        <text>5-amino-6-(5-phospho-D-ribitylamino)uracil + NADP(+) = 5-amino-6-(5-phospho-D-ribosylamino)uracil + NADPH + H(+)</text>
        <dbReference type="Rhea" id="RHEA:17845"/>
        <dbReference type="ChEBI" id="CHEBI:15378"/>
        <dbReference type="ChEBI" id="CHEBI:57783"/>
        <dbReference type="ChEBI" id="CHEBI:58349"/>
        <dbReference type="ChEBI" id="CHEBI:58421"/>
        <dbReference type="ChEBI" id="CHEBI:58453"/>
        <dbReference type="EC" id="1.1.1.193"/>
    </reaction>
</comment>
<feature type="binding site" evidence="18">
    <location>
        <position position="54"/>
    </location>
    <ligand>
        <name>Zn(2+)</name>
        <dbReference type="ChEBI" id="CHEBI:29105"/>
        <note>catalytic</note>
    </ligand>
</feature>
<dbReference type="GO" id="GO:0008703">
    <property type="term" value="F:5-amino-6-(5-phosphoribosylamino)uracil reductase activity"/>
    <property type="evidence" value="ECO:0007669"/>
    <property type="project" value="UniProtKB-EC"/>
</dbReference>
<evidence type="ECO:0000256" key="16">
    <source>
        <dbReference type="PIRSR" id="PIRSR006769-1"/>
    </source>
</evidence>
<evidence type="ECO:0000256" key="3">
    <source>
        <dbReference type="ARBA" id="ARBA00004910"/>
    </source>
</evidence>
<dbReference type="Pfam" id="PF00383">
    <property type="entry name" value="dCMP_cyt_deam_1"/>
    <property type="match status" value="1"/>
</dbReference>
<dbReference type="Gene3D" id="3.40.430.10">
    <property type="entry name" value="Dihydrofolate Reductase, subunit A"/>
    <property type="match status" value="1"/>
</dbReference>
<dbReference type="NCBIfam" id="TIGR00227">
    <property type="entry name" value="ribD_Cterm"/>
    <property type="match status" value="1"/>
</dbReference>
<keyword evidence="7 15" id="KW-0479">Metal-binding</keyword>
<dbReference type="GO" id="GO:0008270">
    <property type="term" value="F:zinc ion binding"/>
    <property type="evidence" value="ECO:0007669"/>
    <property type="project" value="InterPro"/>
</dbReference>
<feature type="binding site" evidence="17">
    <location>
        <position position="174"/>
    </location>
    <ligand>
        <name>NADP(+)</name>
        <dbReference type="ChEBI" id="CHEBI:58349"/>
    </ligand>
</feature>
<dbReference type="RefSeq" id="WP_152948054.1">
    <property type="nucleotide sequence ID" value="NZ_WHYR01000056.1"/>
</dbReference>
<feature type="binding site" evidence="17">
    <location>
        <position position="200"/>
    </location>
    <ligand>
        <name>NADP(+)</name>
        <dbReference type="ChEBI" id="CHEBI:58349"/>
    </ligand>
</feature>
<feature type="binding site" evidence="17">
    <location>
        <position position="158"/>
    </location>
    <ligand>
        <name>NADP(+)</name>
        <dbReference type="ChEBI" id="CHEBI:58349"/>
    </ligand>
</feature>
<dbReference type="AlphaFoldDB" id="A0A6N7IU49"/>
<dbReference type="EC" id="1.1.1.193" evidence="15"/>
<comment type="function">
    <text evidence="1 15">Converts 2,5-diamino-6-(ribosylamino)-4(3h)-pyrimidinone 5'-phosphate into 5-amino-6-(ribosylamino)-2,4(1h,3h)-pyrimidinedione 5'-phosphate.</text>
</comment>
<sequence>MSSGQRDEYYMQMALDLAGRAMGRTSPNPMVGAVVVKDDQVVGRGYHARAGTPHAEIHALREAGAQARGATLYVTLEPCCHHGRTGPCTDAILAAGVGRVVAAMTDPNPLVSGRGLDILSRAGVEVKAGVLEDRARRLNEVFIKYITTRRPFVVAKAAMSLDGKIATRTGESRWITGPEARLQVHRLRDRYDAILVGINTVLRDNPSLTTRLPEGGGKDPVRVIVDSRARTPPCARVLTRESAAPTIVAVTREAPVENLRRLENAGAQILVVPGDGPRVDLAALMAELGRREITSVLIEGGGEIHASALYARIVDKVIWFIAPLIIGGREAPGPVGGMGPAGLDKAFKLSEVTVTRYGTDICVEGYVQNGCPLPGSEGHFTP</sequence>
<dbReference type="Proteomes" id="UP000441717">
    <property type="component" value="Unassembled WGS sequence"/>
</dbReference>
<feature type="binding site" evidence="17">
    <location>
        <position position="204"/>
    </location>
    <ligand>
        <name>NADP(+)</name>
        <dbReference type="ChEBI" id="CHEBI:58349"/>
    </ligand>
</feature>
<evidence type="ECO:0000256" key="6">
    <source>
        <dbReference type="ARBA" id="ARBA00022619"/>
    </source>
</evidence>
<evidence type="ECO:0000256" key="13">
    <source>
        <dbReference type="ARBA" id="ARBA00049861"/>
    </source>
</evidence>
<dbReference type="CDD" id="cd01284">
    <property type="entry name" value="Riboflavin_deaminase-reductase"/>
    <property type="match status" value="1"/>
</dbReference>
<dbReference type="PROSITE" id="PS51747">
    <property type="entry name" value="CYT_DCMP_DEAMINASES_2"/>
    <property type="match status" value="1"/>
</dbReference>
<feature type="binding site" evidence="17">
    <location>
        <position position="172"/>
    </location>
    <ligand>
        <name>substrate</name>
    </ligand>
</feature>
<dbReference type="FunFam" id="3.40.140.10:FF:000025">
    <property type="entry name" value="Riboflavin biosynthesis protein RibD"/>
    <property type="match status" value="1"/>
</dbReference>
<comment type="similarity">
    <text evidence="4 15">In the N-terminal section; belongs to the cytidine and deoxycytidylate deaminase family.</text>
</comment>
<comment type="caution">
    <text evidence="20">The sequence shown here is derived from an EMBL/GenBank/DDBJ whole genome shotgun (WGS) entry which is preliminary data.</text>
</comment>
<evidence type="ECO:0000256" key="12">
    <source>
        <dbReference type="ARBA" id="ARBA00023268"/>
    </source>
</evidence>
<feature type="binding site" evidence="17">
    <location>
        <position position="208"/>
    </location>
    <ligand>
        <name>substrate</name>
    </ligand>
</feature>
<evidence type="ECO:0000256" key="8">
    <source>
        <dbReference type="ARBA" id="ARBA00022801"/>
    </source>
</evidence>
<dbReference type="OrthoDB" id="9800865at2"/>
<reference evidence="20 21" key="1">
    <citation type="submission" date="2019-10" db="EMBL/GenBank/DDBJ databases">
        <title>Comparative genomics of sulfur disproportionating microorganisms.</title>
        <authorList>
            <person name="Ward L.M."/>
            <person name="Bertran E."/>
            <person name="Johnston D."/>
        </authorList>
    </citation>
    <scope>NUCLEOTIDE SEQUENCE [LARGE SCALE GENOMIC DNA]</scope>
    <source>
        <strain evidence="20 21">DSM 14055</strain>
    </source>
</reference>
<evidence type="ECO:0000256" key="1">
    <source>
        <dbReference type="ARBA" id="ARBA00002151"/>
    </source>
</evidence>
<dbReference type="InterPro" id="IPR050765">
    <property type="entry name" value="Riboflavin_Biosynth_HTPR"/>
</dbReference>
<keyword evidence="6 15" id="KW-0686">Riboflavin biosynthesis</keyword>
<dbReference type="InterPro" id="IPR016192">
    <property type="entry name" value="APOBEC/CMP_deaminase_Zn-bd"/>
</dbReference>
<comment type="cofactor">
    <cofactor evidence="15 18">
        <name>Zn(2+)</name>
        <dbReference type="ChEBI" id="CHEBI:29105"/>
    </cofactor>
    <text evidence="15 18">Binds 1 zinc ion.</text>
</comment>
<dbReference type="Pfam" id="PF01872">
    <property type="entry name" value="RibD_C"/>
    <property type="match status" value="1"/>
</dbReference>
<dbReference type="PIRSF" id="PIRSF006769">
    <property type="entry name" value="RibD"/>
    <property type="match status" value="1"/>
</dbReference>
<keyword evidence="21" id="KW-1185">Reference proteome</keyword>
<comment type="pathway">
    <text evidence="2 15">Cofactor biosynthesis; riboflavin biosynthesis; 5-amino-6-(D-ribitylamino)uracil from GTP: step 2/4.</text>
</comment>
<feature type="binding site" evidence="17">
    <location>
        <position position="188"/>
    </location>
    <ligand>
        <name>substrate</name>
    </ligand>
</feature>
<evidence type="ECO:0000256" key="9">
    <source>
        <dbReference type="ARBA" id="ARBA00022833"/>
    </source>
</evidence>
<keyword evidence="8 15" id="KW-0378">Hydrolase</keyword>
<dbReference type="InterPro" id="IPR024072">
    <property type="entry name" value="DHFR-like_dom_sf"/>
</dbReference>
<keyword evidence="9 15" id="KW-0862">Zinc</keyword>
<evidence type="ECO:0000256" key="14">
    <source>
        <dbReference type="ARBA" id="ARBA00049886"/>
    </source>
</evidence>
<dbReference type="NCBIfam" id="TIGR00326">
    <property type="entry name" value="eubact_ribD"/>
    <property type="match status" value="1"/>
</dbReference>
<comment type="similarity">
    <text evidence="5 15">In the C-terminal section; belongs to the HTP reductase family.</text>
</comment>
<dbReference type="PROSITE" id="PS00903">
    <property type="entry name" value="CYT_DCMP_DEAMINASES_1"/>
    <property type="match status" value="1"/>
</dbReference>
<gene>
    <name evidence="20" type="primary">ribD</name>
    <name evidence="20" type="ORF">GFC01_15225</name>
</gene>
<proteinExistence type="inferred from homology"/>
<dbReference type="UniPathway" id="UPA00275">
    <property type="reaction ID" value="UER00401"/>
</dbReference>
<name>A0A6N7IU49_9FIRM</name>
<evidence type="ECO:0000256" key="2">
    <source>
        <dbReference type="ARBA" id="ARBA00004882"/>
    </source>
</evidence>
<dbReference type="GO" id="GO:0009231">
    <property type="term" value="P:riboflavin biosynthetic process"/>
    <property type="evidence" value="ECO:0007669"/>
    <property type="project" value="UniProtKB-UniPathway"/>
</dbReference>
<accession>A0A6N7IU49</accession>
<organism evidence="20 21">
    <name type="scientific">Desulfofundulus thermobenzoicus</name>
    <dbReference type="NCBI Taxonomy" id="29376"/>
    <lineage>
        <taxon>Bacteria</taxon>
        <taxon>Bacillati</taxon>
        <taxon>Bacillota</taxon>
        <taxon>Clostridia</taxon>
        <taxon>Eubacteriales</taxon>
        <taxon>Peptococcaceae</taxon>
        <taxon>Desulfofundulus</taxon>
    </lineage>
</organism>
<dbReference type="PANTHER" id="PTHR38011">
    <property type="entry name" value="DIHYDROFOLATE REDUCTASE FAMILY PROTEIN (AFU_ORTHOLOGUE AFUA_8G06820)"/>
    <property type="match status" value="1"/>
</dbReference>
<keyword evidence="11 15" id="KW-0560">Oxidoreductase</keyword>
<keyword evidence="12" id="KW-0511">Multifunctional enzyme</keyword>
<dbReference type="SUPFAM" id="SSF53927">
    <property type="entry name" value="Cytidine deaminase-like"/>
    <property type="match status" value="1"/>
</dbReference>
<feature type="binding site" evidence="18">
    <location>
        <position position="88"/>
    </location>
    <ligand>
        <name>Zn(2+)</name>
        <dbReference type="ChEBI" id="CHEBI:29105"/>
        <note>catalytic</note>
    </ligand>
</feature>
<protein>
    <recommendedName>
        <fullName evidence="15">Riboflavin biosynthesis protein RibD</fullName>
    </recommendedName>
    <domain>
        <recommendedName>
            <fullName evidence="15">Diaminohydroxyphosphoribosylaminopyrimidine deaminase</fullName>
            <shortName evidence="15">DRAP deaminase</shortName>
            <ecNumber evidence="15">3.5.4.26</ecNumber>
        </recommendedName>
        <alternativeName>
            <fullName evidence="15">Riboflavin-specific deaminase</fullName>
        </alternativeName>
    </domain>
    <domain>
        <recommendedName>
            <fullName evidence="15">5-amino-6-(5-phosphoribosylamino)uracil reductase</fullName>
            <ecNumber evidence="15">1.1.1.193</ecNumber>
        </recommendedName>
        <alternativeName>
            <fullName evidence="15">HTP reductase</fullName>
        </alternativeName>
    </domain>
</protein>
<dbReference type="EC" id="3.5.4.26" evidence="15"/>
<dbReference type="InterPro" id="IPR011549">
    <property type="entry name" value="RibD_C"/>
</dbReference>
<dbReference type="InterPro" id="IPR016193">
    <property type="entry name" value="Cytidine_deaminase-like"/>
</dbReference>